<feature type="compositionally biased region" description="Polar residues" evidence="6">
    <location>
        <begin position="1"/>
        <end position="11"/>
    </location>
</feature>
<feature type="domain" description="Aminotransferase class I/classII large" evidence="7">
    <location>
        <begin position="235"/>
        <end position="433"/>
    </location>
</feature>
<dbReference type="CDD" id="cd00609">
    <property type="entry name" value="AAT_like"/>
    <property type="match status" value="1"/>
</dbReference>
<dbReference type="GO" id="GO:0030170">
    <property type="term" value="F:pyridoxal phosphate binding"/>
    <property type="evidence" value="ECO:0007669"/>
    <property type="project" value="InterPro"/>
</dbReference>
<evidence type="ECO:0000256" key="5">
    <source>
        <dbReference type="ARBA" id="ARBA00022898"/>
    </source>
</evidence>
<evidence type="ECO:0000313" key="8">
    <source>
        <dbReference type="EMBL" id="KAK2145848.1"/>
    </source>
</evidence>
<dbReference type="InterPro" id="IPR004838">
    <property type="entry name" value="NHTrfase_class1_PyrdxlP-BS"/>
</dbReference>
<dbReference type="GO" id="GO:0008483">
    <property type="term" value="F:transaminase activity"/>
    <property type="evidence" value="ECO:0007669"/>
    <property type="project" value="UniProtKB-KW"/>
</dbReference>
<evidence type="ECO:0000256" key="1">
    <source>
        <dbReference type="ARBA" id="ARBA00001933"/>
    </source>
</evidence>
<dbReference type="Gene3D" id="3.40.640.10">
    <property type="entry name" value="Type I PLP-dependent aspartate aminotransferase-like (Major domain)"/>
    <property type="match status" value="1"/>
</dbReference>
<evidence type="ECO:0000256" key="6">
    <source>
        <dbReference type="SAM" id="MobiDB-lite"/>
    </source>
</evidence>
<dbReference type="PANTHER" id="PTHR46383:SF1">
    <property type="entry name" value="ASPARTATE AMINOTRANSFERASE"/>
    <property type="match status" value="1"/>
</dbReference>
<organism evidence="8 9">
    <name type="scientific">Paralvinella palmiformis</name>
    <dbReference type="NCBI Taxonomy" id="53620"/>
    <lineage>
        <taxon>Eukaryota</taxon>
        <taxon>Metazoa</taxon>
        <taxon>Spiralia</taxon>
        <taxon>Lophotrochozoa</taxon>
        <taxon>Annelida</taxon>
        <taxon>Polychaeta</taxon>
        <taxon>Sedentaria</taxon>
        <taxon>Canalipalpata</taxon>
        <taxon>Terebellida</taxon>
        <taxon>Terebelliformia</taxon>
        <taxon>Alvinellidae</taxon>
        <taxon>Paralvinella</taxon>
    </lineage>
</organism>
<dbReference type="AlphaFoldDB" id="A0AAD9J3U1"/>
<protein>
    <recommendedName>
        <fullName evidence="7">Aminotransferase class I/classII large domain-containing protein</fullName>
    </recommendedName>
</protein>
<proteinExistence type="inferred from homology"/>
<evidence type="ECO:0000256" key="3">
    <source>
        <dbReference type="ARBA" id="ARBA00022576"/>
    </source>
</evidence>
<dbReference type="Pfam" id="PF00155">
    <property type="entry name" value="Aminotran_1_2"/>
    <property type="match status" value="2"/>
</dbReference>
<dbReference type="SUPFAM" id="SSF53383">
    <property type="entry name" value="PLP-dependent transferases"/>
    <property type="match status" value="1"/>
</dbReference>
<keyword evidence="5" id="KW-0663">Pyridoxal phosphate</keyword>
<keyword evidence="9" id="KW-1185">Reference proteome</keyword>
<reference evidence="8" key="1">
    <citation type="journal article" date="2023" name="Mol. Biol. Evol.">
        <title>Third-Generation Sequencing Reveals the Adaptive Role of the Epigenome in Three Deep-Sea Polychaetes.</title>
        <authorList>
            <person name="Perez M."/>
            <person name="Aroh O."/>
            <person name="Sun Y."/>
            <person name="Lan Y."/>
            <person name="Juniper S.K."/>
            <person name="Young C.R."/>
            <person name="Angers B."/>
            <person name="Qian P.Y."/>
        </authorList>
    </citation>
    <scope>NUCLEOTIDE SEQUENCE</scope>
    <source>
        <strain evidence="8">P08H-3</strain>
    </source>
</reference>
<dbReference type="InterPro" id="IPR015421">
    <property type="entry name" value="PyrdxlP-dep_Trfase_major"/>
</dbReference>
<dbReference type="InterPro" id="IPR015422">
    <property type="entry name" value="PyrdxlP-dep_Trfase_small"/>
</dbReference>
<name>A0AAD9J3U1_9ANNE</name>
<dbReference type="EMBL" id="JAODUP010000652">
    <property type="protein sequence ID" value="KAK2145848.1"/>
    <property type="molecule type" value="Genomic_DNA"/>
</dbReference>
<evidence type="ECO:0000259" key="7">
    <source>
        <dbReference type="Pfam" id="PF00155"/>
    </source>
</evidence>
<evidence type="ECO:0000313" key="9">
    <source>
        <dbReference type="Proteomes" id="UP001208570"/>
    </source>
</evidence>
<dbReference type="InterPro" id="IPR050596">
    <property type="entry name" value="AspAT/PAT-like"/>
</dbReference>
<evidence type="ECO:0000256" key="2">
    <source>
        <dbReference type="ARBA" id="ARBA00007441"/>
    </source>
</evidence>
<dbReference type="PROSITE" id="PS00105">
    <property type="entry name" value="AA_TRANSFER_CLASS_1"/>
    <property type="match status" value="1"/>
</dbReference>
<dbReference type="PANTHER" id="PTHR46383">
    <property type="entry name" value="ASPARTATE AMINOTRANSFERASE"/>
    <property type="match status" value="1"/>
</dbReference>
<accession>A0AAD9J3U1</accession>
<gene>
    <name evidence="8" type="ORF">LSH36_652g01045</name>
</gene>
<comment type="caution">
    <text evidence="8">The sequence shown here is derived from an EMBL/GenBank/DDBJ whole genome shotgun (WGS) entry which is preliminary data.</text>
</comment>
<comment type="similarity">
    <text evidence="2">Belongs to the class-I pyridoxal-phosphate-dependent aminotransferase family.</text>
</comment>
<feature type="region of interest" description="Disordered" evidence="6">
    <location>
        <begin position="1"/>
        <end position="31"/>
    </location>
</feature>
<dbReference type="Proteomes" id="UP001208570">
    <property type="component" value="Unassembled WGS sequence"/>
</dbReference>
<dbReference type="Gene3D" id="3.90.1150.10">
    <property type="entry name" value="Aspartate Aminotransferase, domain 1"/>
    <property type="match status" value="1"/>
</dbReference>
<dbReference type="InterPro" id="IPR015424">
    <property type="entry name" value="PyrdxlP-dep_Trfase"/>
</dbReference>
<feature type="domain" description="Aminotransferase class I/classII large" evidence="7">
    <location>
        <begin position="121"/>
        <end position="231"/>
    </location>
</feature>
<sequence>MDTSINASYGTTAKHDNDIARTPSNRNQSAEKAEFHDLVQPHLRDYCPASNLAFNEKVKRMMSEGQEVYHFGFGQAPFPVVPGMVMGLREYASENAYLPVAALRGDGTFWLWKCKHVWLVSGIPELREALCSFHSRYDNLSGLHPDQVIVGPGSKELIYLLLNVFKGDVFVLSPTWTTYKPQGQLAHHKVYVINTKIENGWRVQPEDIEKSVIENNVKGNKILVMCNPDNPIFDMWLTGPFLPAGICYMKEHLEAISDVCRKNNIIVISDEIYARLHYKQKHDTLARYYPEGTILSSGLSKWASAGGWRLGYHIYPAELKVLKDAVKSAASHTYSCAAAPIQYAVAKALNNEEEIHSYIIHTCRILATVASYCHRELTSVGVKCLPSTAGYYIFPNFELLRQSLRRRGITTCDQMCAAMFDEASVALMAGGPAFLRPVDEFTTRLCYVNFDGKPGLEESLKRGLDHSLDEDFLKTYCKPTYDGIQAIKSWVKAQLEK</sequence>
<evidence type="ECO:0000256" key="4">
    <source>
        <dbReference type="ARBA" id="ARBA00022679"/>
    </source>
</evidence>
<keyword evidence="3" id="KW-0032">Aminotransferase</keyword>
<dbReference type="InterPro" id="IPR004839">
    <property type="entry name" value="Aminotransferase_I/II_large"/>
</dbReference>
<keyword evidence="4" id="KW-0808">Transferase</keyword>
<dbReference type="GO" id="GO:0006520">
    <property type="term" value="P:amino acid metabolic process"/>
    <property type="evidence" value="ECO:0007669"/>
    <property type="project" value="InterPro"/>
</dbReference>
<comment type="cofactor">
    <cofactor evidence="1">
        <name>pyridoxal 5'-phosphate</name>
        <dbReference type="ChEBI" id="CHEBI:597326"/>
    </cofactor>
</comment>